<sequence>KNSKNCRELEDEGKLVHETDNNLSHQNTPVQNVGFISELENRRNVNLLKNRSEVNHSKKRSDNNHFKNCSDSEDIKTMLYVRPNSSPDQRVGYTTSRLGSRSDENH</sequence>
<feature type="region of interest" description="Disordered" evidence="1">
    <location>
        <begin position="1"/>
        <end position="29"/>
    </location>
</feature>
<dbReference type="AlphaFoldDB" id="A0A1B6D3J0"/>
<feature type="compositionally biased region" description="Basic and acidic residues" evidence="1">
    <location>
        <begin position="1"/>
        <end position="20"/>
    </location>
</feature>
<feature type="compositionally biased region" description="Basic and acidic residues" evidence="1">
    <location>
        <begin position="50"/>
        <end position="76"/>
    </location>
</feature>
<reference evidence="2" key="1">
    <citation type="submission" date="2015-12" db="EMBL/GenBank/DDBJ databases">
        <title>De novo transcriptome assembly of four potential Pierce s Disease insect vectors from Arizona vineyards.</title>
        <authorList>
            <person name="Tassone E.E."/>
        </authorList>
    </citation>
    <scope>NUCLEOTIDE SEQUENCE</scope>
</reference>
<dbReference type="EMBL" id="GEDC01017029">
    <property type="protein sequence ID" value="JAS20269.1"/>
    <property type="molecule type" value="Transcribed_RNA"/>
</dbReference>
<feature type="compositionally biased region" description="Polar residues" evidence="1">
    <location>
        <begin position="83"/>
        <end position="99"/>
    </location>
</feature>
<protein>
    <submittedName>
        <fullName evidence="2">Uncharacterized protein</fullName>
    </submittedName>
</protein>
<accession>A0A1B6D3J0</accession>
<proteinExistence type="predicted"/>
<feature type="non-terminal residue" evidence="2">
    <location>
        <position position="106"/>
    </location>
</feature>
<name>A0A1B6D3J0_9HEMI</name>
<gene>
    <name evidence="2" type="ORF">g.1477</name>
</gene>
<evidence type="ECO:0000313" key="2">
    <source>
        <dbReference type="EMBL" id="JAS20269.1"/>
    </source>
</evidence>
<feature type="region of interest" description="Disordered" evidence="1">
    <location>
        <begin position="50"/>
        <end position="106"/>
    </location>
</feature>
<organism evidence="2">
    <name type="scientific">Clastoptera arizonana</name>
    <name type="common">Arizona spittle bug</name>
    <dbReference type="NCBI Taxonomy" id="38151"/>
    <lineage>
        <taxon>Eukaryota</taxon>
        <taxon>Metazoa</taxon>
        <taxon>Ecdysozoa</taxon>
        <taxon>Arthropoda</taxon>
        <taxon>Hexapoda</taxon>
        <taxon>Insecta</taxon>
        <taxon>Pterygota</taxon>
        <taxon>Neoptera</taxon>
        <taxon>Paraneoptera</taxon>
        <taxon>Hemiptera</taxon>
        <taxon>Auchenorrhyncha</taxon>
        <taxon>Cercopoidea</taxon>
        <taxon>Clastopteridae</taxon>
        <taxon>Clastoptera</taxon>
    </lineage>
</organism>
<feature type="non-terminal residue" evidence="2">
    <location>
        <position position="1"/>
    </location>
</feature>
<evidence type="ECO:0000256" key="1">
    <source>
        <dbReference type="SAM" id="MobiDB-lite"/>
    </source>
</evidence>